<sequence length="1047" mass="119286">MPIPDSVVLRRQIGFIKRQLQRYCSAIVDILKEYRIEPSEPVLSHLNNEDLESFRFELASTKANLLKAYNKTVKLHDDWTKLRDSNPLEQKVFEDYVAKYGDYRADITLAVNNLEQLDAILNILDAEYVKRELHPPSESDSTLVDDDDSYSQTLRHQRRRFTQTTASVLDPSLLNFVDASILTKLDLPTFDGNLLDYPEFSARFATLVANKIQLDDTTKFSLLKSCLRGKALQFIEGLSMTAENYGIAMDILKTLYDDQVTVRHILFTKLAQLPSCDPEGRHLPTLYNQMFSLVRQFSNNHNDSNETALGAILLNKLPLRVRSLVYDRTSNDHNVSPSELLHLLTDIVRKDSTLFEMEYHARPSVNTRTSSHSFHVACNRTSRPSQPREFKKRRKCSYCNSVIHLTIECDVFSTPKQRIEQVKLRKLCFNCLSSSHATRECPSKLCCTFCSKRHHSSICFHSNFSRKPPANPQVANSGNSMAPTRSQRSMKSSQRLQNHAVHVEESTKEASVLPNTEKPLVATQTDVSTNQEPVICSTEHAITSSQAALMCATVTLFNPNEPFCRTTVTAFLDSGSSKSYITEELASSLQLATTGTENITLSTFGTSKSLELPCRNHTIGLCTETGSKQLQVKSLPMLTGNLQRVVLPQNEEVNDVIITNCKPSILIGNDYFWDIILSEEFHFKAISKDYRILHTTIGNIIVGRAFKTKKHKACAAVQAPACDSDSSNPSRHEELVELVNNFWKLETVGIMDNPDQKEDEECLRYFNNTVHYDETQKRYIVKLPFKMNPTQLPNNFSLAFSRLCAQHQSLQENESYLRQYHAIFEDQLQRKVIERVPTNTPCNLCHYLSHHGVVKQDGGNVKIRCVFDGSAKLKGHLSLNDILHRGLVLLPDLTGILLRSRLHKILISSDIEKAFLMVGLNEDCRDFTRFLWLKDPLRPSQLPKMSEEHQKWKTMLIDVTRFSTWTKLITTFKIVLKFLTFKFPQTNSLFGSTDVALLQKAETILFRSAQLVSPPNDEHKKHLNLFLCTRTSLWKSHGRIEYADLPL</sequence>
<feature type="domain" description="DUF1758" evidence="1">
    <location>
        <begin position="556"/>
        <end position="707"/>
    </location>
</feature>
<dbReference type="PANTHER" id="PTHR47331:SF5">
    <property type="entry name" value="RIBONUCLEASE H"/>
    <property type="match status" value="1"/>
</dbReference>
<dbReference type="PANTHER" id="PTHR47331">
    <property type="entry name" value="PHD-TYPE DOMAIN-CONTAINING PROTEIN"/>
    <property type="match status" value="1"/>
</dbReference>
<keyword evidence="3" id="KW-1185">Reference proteome</keyword>
<reference evidence="2" key="1">
    <citation type="submission" date="2023-07" db="EMBL/GenBank/DDBJ databases">
        <authorList>
            <consortium name="CYATHOMIX"/>
        </authorList>
    </citation>
    <scope>NUCLEOTIDE SEQUENCE</scope>
    <source>
        <strain evidence="2">N/A</strain>
    </source>
</reference>
<dbReference type="InterPro" id="IPR005312">
    <property type="entry name" value="DUF1759"/>
</dbReference>
<organism evidence="2 3">
    <name type="scientific">Cylicocyclus nassatus</name>
    <name type="common">Nematode worm</name>
    <dbReference type="NCBI Taxonomy" id="53992"/>
    <lineage>
        <taxon>Eukaryota</taxon>
        <taxon>Metazoa</taxon>
        <taxon>Ecdysozoa</taxon>
        <taxon>Nematoda</taxon>
        <taxon>Chromadorea</taxon>
        <taxon>Rhabditida</taxon>
        <taxon>Rhabditina</taxon>
        <taxon>Rhabditomorpha</taxon>
        <taxon>Strongyloidea</taxon>
        <taxon>Strongylidae</taxon>
        <taxon>Cylicocyclus</taxon>
    </lineage>
</organism>
<dbReference type="InterPro" id="IPR008737">
    <property type="entry name" value="DUF1758"/>
</dbReference>
<evidence type="ECO:0000259" key="1">
    <source>
        <dbReference type="Pfam" id="PF05585"/>
    </source>
</evidence>
<evidence type="ECO:0000313" key="3">
    <source>
        <dbReference type="Proteomes" id="UP001176961"/>
    </source>
</evidence>
<proteinExistence type="predicted"/>
<evidence type="ECO:0000313" key="2">
    <source>
        <dbReference type="EMBL" id="CAJ0597072.1"/>
    </source>
</evidence>
<gene>
    <name evidence="2" type="ORF">CYNAS_LOCUS9055</name>
</gene>
<dbReference type="Gene3D" id="4.10.60.10">
    <property type="entry name" value="Zinc finger, CCHC-type"/>
    <property type="match status" value="1"/>
</dbReference>
<dbReference type="EMBL" id="CATQJL010000223">
    <property type="protein sequence ID" value="CAJ0597072.1"/>
    <property type="molecule type" value="Genomic_DNA"/>
</dbReference>
<dbReference type="Pfam" id="PF05585">
    <property type="entry name" value="DUF1758"/>
    <property type="match status" value="1"/>
</dbReference>
<comment type="caution">
    <text evidence="2">The sequence shown here is derived from an EMBL/GenBank/DDBJ whole genome shotgun (WGS) entry which is preliminary data.</text>
</comment>
<dbReference type="InterPro" id="IPR043502">
    <property type="entry name" value="DNA/RNA_pol_sf"/>
</dbReference>
<dbReference type="Pfam" id="PF03564">
    <property type="entry name" value="DUF1759"/>
    <property type="match status" value="1"/>
</dbReference>
<accession>A0AA36GRX6</accession>
<name>A0AA36GRX6_CYLNA</name>
<protein>
    <recommendedName>
        <fullName evidence="1">DUF1758 domain-containing protein</fullName>
    </recommendedName>
</protein>
<dbReference type="SUPFAM" id="SSF56672">
    <property type="entry name" value="DNA/RNA polymerases"/>
    <property type="match status" value="1"/>
</dbReference>
<dbReference type="Proteomes" id="UP001176961">
    <property type="component" value="Unassembled WGS sequence"/>
</dbReference>
<dbReference type="AlphaFoldDB" id="A0AA36GRX6"/>